<name>A0A410MDX5_9BACI</name>
<evidence type="ECO:0000256" key="3">
    <source>
        <dbReference type="ARBA" id="ARBA00023125"/>
    </source>
</evidence>
<proteinExistence type="predicted"/>
<dbReference type="OrthoDB" id="122388at2"/>
<evidence type="ECO:0000259" key="5">
    <source>
        <dbReference type="PROSITE" id="PS50937"/>
    </source>
</evidence>
<organism evidence="6 7">
    <name type="scientific">Halobacillus litoralis</name>
    <dbReference type="NCBI Taxonomy" id="45668"/>
    <lineage>
        <taxon>Bacteria</taxon>
        <taxon>Bacillati</taxon>
        <taxon>Bacillota</taxon>
        <taxon>Bacilli</taxon>
        <taxon>Bacillales</taxon>
        <taxon>Bacillaceae</taxon>
        <taxon>Halobacillus</taxon>
    </lineage>
</organism>
<feature type="domain" description="HTH merR-type" evidence="5">
    <location>
        <begin position="3"/>
        <end position="71"/>
    </location>
</feature>
<dbReference type="Gene3D" id="1.10.1660.10">
    <property type="match status" value="2"/>
</dbReference>
<keyword evidence="4" id="KW-0804">Transcription</keyword>
<evidence type="ECO:0000256" key="2">
    <source>
        <dbReference type="ARBA" id="ARBA00023015"/>
    </source>
</evidence>
<protein>
    <submittedName>
        <fullName evidence="6">Transcriptional regulator</fullName>
    </submittedName>
</protein>
<dbReference type="KEGG" id="hli:HLI_12360"/>
<dbReference type="RefSeq" id="WP_128525210.1">
    <property type="nucleotide sequence ID" value="NZ_CP026118.1"/>
</dbReference>
<dbReference type="PANTHER" id="PTHR30204:SF69">
    <property type="entry name" value="MERR-FAMILY TRANSCRIPTIONAL REGULATOR"/>
    <property type="match status" value="1"/>
</dbReference>
<dbReference type="Pfam" id="PF13411">
    <property type="entry name" value="MerR_1"/>
    <property type="match status" value="1"/>
</dbReference>
<dbReference type="PROSITE" id="PS50937">
    <property type="entry name" value="HTH_MERR_2"/>
    <property type="match status" value="2"/>
</dbReference>
<keyword evidence="1" id="KW-0678">Repressor</keyword>
<keyword evidence="2" id="KW-0805">Transcription regulation</keyword>
<dbReference type="Pfam" id="PF00376">
    <property type="entry name" value="MerR"/>
    <property type="match status" value="1"/>
</dbReference>
<feature type="domain" description="HTH merR-type" evidence="5">
    <location>
        <begin position="121"/>
        <end position="190"/>
    </location>
</feature>
<gene>
    <name evidence="6" type="ORF">HLI_12360</name>
</gene>
<evidence type="ECO:0000256" key="1">
    <source>
        <dbReference type="ARBA" id="ARBA00022491"/>
    </source>
</evidence>
<dbReference type="PROSITE" id="PS00552">
    <property type="entry name" value="HTH_MERR_1"/>
    <property type="match status" value="1"/>
</dbReference>
<keyword evidence="3" id="KW-0238">DNA-binding</keyword>
<dbReference type="GO" id="GO:0003677">
    <property type="term" value="F:DNA binding"/>
    <property type="evidence" value="ECO:0007669"/>
    <property type="project" value="UniProtKB-KW"/>
</dbReference>
<evidence type="ECO:0000256" key="4">
    <source>
        <dbReference type="ARBA" id="ARBA00023163"/>
    </source>
</evidence>
<reference evidence="6 7" key="1">
    <citation type="submission" date="2018-01" db="EMBL/GenBank/DDBJ databases">
        <title>The whole genome sequencing and assembly of Halobacillus litoralis ERB031 strain.</title>
        <authorList>
            <person name="Lee S.-J."/>
            <person name="Park M.-K."/>
            <person name="Kim J.-Y."/>
            <person name="Lee Y.-J."/>
            <person name="Yi H."/>
            <person name="Bahn Y.-S."/>
            <person name="Kim J.F."/>
            <person name="Lee D.-W."/>
        </authorList>
    </citation>
    <scope>NUCLEOTIDE SEQUENCE [LARGE SCALE GENOMIC DNA]</scope>
    <source>
        <strain evidence="6 7">ERB 031</strain>
    </source>
</reference>
<dbReference type="SMART" id="SM00422">
    <property type="entry name" value="HTH_MERR"/>
    <property type="match status" value="2"/>
</dbReference>
<dbReference type="InterPro" id="IPR047057">
    <property type="entry name" value="MerR_fam"/>
</dbReference>
<evidence type="ECO:0000313" key="7">
    <source>
        <dbReference type="Proteomes" id="UP000287756"/>
    </source>
</evidence>
<dbReference type="SUPFAM" id="SSF46955">
    <property type="entry name" value="Putative DNA-binding domain"/>
    <property type="match status" value="2"/>
</dbReference>
<dbReference type="AlphaFoldDB" id="A0A410MDX5"/>
<dbReference type="EMBL" id="CP026118">
    <property type="protein sequence ID" value="QAS52932.1"/>
    <property type="molecule type" value="Genomic_DNA"/>
</dbReference>
<dbReference type="InterPro" id="IPR009061">
    <property type="entry name" value="DNA-bd_dom_put_sf"/>
</dbReference>
<dbReference type="PANTHER" id="PTHR30204">
    <property type="entry name" value="REDOX-CYCLING DRUG-SENSING TRANSCRIPTIONAL ACTIVATOR SOXR"/>
    <property type="match status" value="1"/>
</dbReference>
<dbReference type="InterPro" id="IPR000551">
    <property type="entry name" value="MerR-type_HTH_dom"/>
</dbReference>
<sequence length="234" mass="27391">MTLYRPIDIARELKISTSALRHYESWGLVPEPERGDNGYRLYTEVHLAYFRCLRALFFGFGSDVARTVLHHIQKQEMDAAFWVVNHQQSLLYEEKVTADHTLKLLENMELPSIQQTKLKKYMRIGEVADFTGVNPSAIRHWEKEGLFTSVRNPENGYRLFTPTHVRKILLIHTLRNTVYFLDHMKEYVNAIEQQSVGQAKRVTENAVLQINERLRKQVTGIYELVALCRQLELM</sequence>
<evidence type="ECO:0000313" key="6">
    <source>
        <dbReference type="EMBL" id="QAS52932.1"/>
    </source>
</evidence>
<accession>A0A410MDX5</accession>
<dbReference type="Proteomes" id="UP000287756">
    <property type="component" value="Chromosome"/>
</dbReference>
<dbReference type="GO" id="GO:0003700">
    <property type="term" value="F:DNA-binding transcription factor activity"/>
    <property type="evidence" value="ECO:0007669"/>
    <property type="project" value="InterPro"/>
</dbReference>